<dbReference type="PANTHER" id="PTHR47074">
    <property type="entry name" value="BNAC02G40300D PROTEIN"/>
    <property type="match status" value="1"/>
</dbReference>
<protein>
    <recommendedName>
        <fullName evidence="4">RNase H type-1 domain-containing protein</fullName>
    </recommendedName>
</protein>
<evidence type="ECO:0000256" key="1">
    <source>
        <dbReference type="SAM" id="MobiDB-lite"/>
    </source>
</evidence>
<evidence type="ECO:0000313" key="3">
    <source>
        <dbReference type="Proteomes" id="UP001281410"/>
    </source>
</evidence>
<feature type="compositionally biased region" description="Low complexity" evidence="1">
    <location>
        <begin position="71"/>
        <end position="83"/>
    </location>
</feature>
<gene>
    <name evidence="2" type="ORF">Dsin_020688</name>
</gene>
<keyword evidence="3" id="KW-1185">Reference proteome</keyword>
<dbReference type="PANTHER" id="PTHR47074:SF48">
    <property type="entry name" value="POLYNUCLEOTIDYL TRANSFERASE, RIBONUCLEASE H-LIKE SUPERFAMILY PROTEIN"/>
    <property type="match status" value="1"/>
</dbReference>
<dbReference type="AlphaFoldDB" id="A0AAE0A9Q6"/>
<organism evidence="2 3">
    <name type="scientific">Dipteronia sinensis</name>
    <dbReference type="NCBI Taxonomy" id="43782"/>
    <lineage>
        <taxon>Eukaryota</taxon>
        <taxon>Viridiplantae</taxon>
        <taxon>Streptophyta</taxon>
        <taxon>Embryophyta</taxon>
        <taxon>Tracheophyta</taxon>
        <taxon>Spermatophyta</taxon>
        <taxon>Magnoliopsida</taxon>
        <taxon>eudicotyledons</taxon>
        <taxon>Gunneridae</taxon>
        <taxon>Pentapetalae</taxon>
        <taxon>rosids</taxon>
        <taxon>malvids</taxon>
        <taxon>Sapindales</taxon>
        <taxon>Sapindaceae</taxon>
        <taxon>Hippocastanoideae</taxon>
        <taxon>Acereae</taxon>
        <taxon>Dipteronia</taxon>
    </lineage>
</organism>
<reference evidence="2" key="1">
    <citation type="journal article" date="2023" name="Plant J.">
        <title>Genome sequences and population genomics provide insights into the demographic history, inbreeding, and mutation load of two 'living fossil' tree species of Dipteronia.</title>
        <authorList>
            <person name="Feng Y."/>
            <person name="Comes H.P."/>
            <person name="Chen J."/>
            <person name="Zhu S."/>
            <person name="Lu R."/>
            <person name="Zhang X."/>
            <person name="Li P."/>
            <person name="Qiu J."/>
            <person name="Olsen K.M."/>
            <person name="Qiu Y."/>
        </authorList>
    </citation>
    <scope>NUCLEOTIDE SEQUENCE</scope>
    <source>
        <strain evidence="2">NBL</strain>
    </source>
</reference>
<accession>A0AAE0A9Q6</accession>
<sequence>MNPIIDVATNNFFDFIFDYLPKITEDKKELFCIILWRIWYNRNSFAHDTRLVDLSDTIRWSEQFLEDYNSNNNGNQVGRNDMNQLNGGSNIGWSPPENDAYKTNCGTAVDTKKGRVGVGIVIRNSAGEIEADDAEVIKWINSGSHRDAEFGTILSNIDVLSAEARGNSFSHTSSQANNAALKLAKYALTITEDRFWME</sequence>
<evidence type="ECO:0000313" key="2">
    <source>
        <dbReference type="EMBL" id="KAK3206642.1"/>
    </source>
</evidence>
<name>A0AAE0A9Q6_9ROSI</name>
<evidence type="ECO:0008006" key="4">
    <source>
        <dbReference type="Google" id="ProtNLM"/>
    </source>
</evidence>
<dbReference type="InterPro" id="IPR052929">
    <property type="entry name" value="RNase_H-like_EbsB-rel"/>
</dbReference>
<proteinExistence type="predicted"/>
<feature type="region of interest" description="Disordered" evidence="1">
    <location>
        <begin position="71"/>
        <end position="93"/>
    </location>
</feature>
<dbReference type="EMBL" id="JANJYJ010000006">
    <property type="protein sequence ID" value="KAK3206642.1"/>
    <property type="molecule type" value="Genomic_DNA"/>
</dbReference>
<dbReference type="Proteomes" id="UP001281410">
    <property type="component" value="Unassembled WGS sequence"/>
</dbReference>
<comment type="caution">
    <text evidence="2">The sequence shown here is derived from an EMBL/GenBank/DDBJ whole genome shotgun (WGS) entry which is preliminary data.</text>
</comment>